<evidence type="ECO:0000256" key="2">
    <source>
        <dbReference type="SAM" id="SignalP"/>
    </source>
</evidence>
<dbReference type="Proteomes" id="UP001501612">
    <property type="component" value="Unassembled WGS sequence"/>
</dbReference>
<dbReference type="PANTHER" id="PTHR10900:SF77">
    <property type="entry name" value="FI19380P1"/>
    <property type="match status" value="1"/>
</dbReference>
<name>A0ABP5ACQ6_9ACTN</name>
<dbReference type="Gene3D" id="2.30.180.10">
    <property type="entry name" value="FAS1 domain"/>
    <property type="match status" value="1"/>
</dbReference>
<organism evidence="4 5">
    <name type="scientific">Nocardioides lentus</name>
    <dbReference type="NCBI Taxonomy" id="338077"/>
    <lineage>
        <taxon>Bacteria</taxon>
        <taxon>Bacillati</taxon>
        <taxon>Actinomycetota</taxon>
        <taxon>Actinomycetes</taxon>
        <taxon>Propionibacteriales</taxon>
        <taxon>Nocardioidaceae</taxon>
        <taxon>Nocardioides</taxon>
    </lineage>
</organism>
<feature type="signal peptide" evidence="2">
    <location>
        <begin position="1"/>
        <end position="24"/>
    </location>
</feature>
<evidence type="ECO:0000313" key="5">
    <source>
        <dbReference type="Proteomes" id="UP001501612"/>
    </source>
</evidence>
<dbReference type="Pfam" id="PF02469">
    <property type="entry name" value="Fasciclin"/>
    <property type="match status" value="1"/>
</dbReference>
<feature type="compositionally biased region" description="Acidic residues" evidence="1">
    <location>
        <begin position="31"/>
        <end position="40"/>
    </location>
</feature>
<dbReference type="SMART" id="SM00554">
    <property type="entry name" value="FAS1"/>
    <property type="match status" value="1"/>
</dbReference>
<dbReference type="EMBL" id="BAAAMY010000001">
    <property type="protein sequence ID" value="GAA1907535.1"/>
    <property type="molecule type" value="Genomic_DNA"/>
</dbReference>
<dbReference type="SUPFAM" id="SSF82153">
    <property type="entry name" value="FAS1 domain"/>
    <property type="match status" value="1"/>
</dbReference>
<keyword evidence="5" id="KW-1185">Reference proteome</keyword>
<evidence type="ECO:0000313" key="4">
    <source>
        <dbReference type="EMBL" id="GAA1907535.1"/>
    </source>
</evidence>
<keyword evidence="2" id="KW-0732">Signal</keyword>
<dbReference type="InterPro" id="IPR036378">
    <property type="entry name" value="FAS1_dom_sf"/>
</dbReference>
<feature type="chain" id="PRO_5045078405" evidence="2">
    <location>
        <begin position="25"/>
        <end position="235"/>
    </location>
</feature>
<dbReference type="PANTHER" id="PTHR10900">
    <property type="entry name" value="PERIOSTIN-RELATED"/>
    <property type="match status" value="1"/>
</dbReference>
<comment type="caution">
    <text evidence="4">The sequence shown here is derived from an EMBL/GenBank/DDBJ whole genome shotgun (WGS) entry which is preliminary data.</text>
</comment>
<reference evidence="5" key="1">
    <citation type="journal article" date="2019" name="Int. J. Syst. Evol. Microbiol.">
        <title>The Global Catalogue of Microorganisms (GCM) 10K type strain sequencing project: providing services to taxonomists for standard genome sequencing and annotation.</title>
        <authorList>
            <consortium name="The Broad Institute Genomics Platform"/>
            <consortium name="The Broad Institute Genome Sequencing Center for Infectious Disease"/>
            <person name="Wu L."/>
            <person name="Ma J."/>
        </authorList>
    </citation>
    <scope>NUCLEOTIDE SEQUENCE [LARGE SCALE GENOMIC DNA]</scope>
    <source>
        <strain evidence="5">JCM 14046</strain>
    </source>
</reference>
<evidence type="ECO:0000259" key="3">
    <source>
        <dbReference type="PROSITE" id="PS50213"/>
    </source>
</evidence>
<feature type="compositionally biased region" description="Low complexity" evidence="1">
    <location>
        <begin position="41"/>
        <end position="55"/>
    </location>
</feature>
<feature type="region of interest" description="Disordered" evidence="1">
    <location>
        <begin position="26"/>
        <end position="96"/>
    </location>
</feature>
<gene>
    <name evidence="4" type="ORF">GCM10009737_05470</name>
</gene>
<dbReference type="InterPro" id="IPR050904">
    <property type="entry name" value="Adhesion/Biosynth-related"/>
</dbReference>
<dbReference type="RefSeq" id="WP_344003382.1">
    <property type="nucleotide sequence ID" value="NZ_BAAAMY010000001.1"/>
</dbReference>
<sequence>MQRTILKRTGGVAALALTMSLGLAACGSDSDSAETADDTSSESAETTPSESPSEPAESESESTDAEPMNFGAGCEGVPTSGPGSVDGMADDPVGTAASNNPLLTTLTAAVQEAGLVQTLNGLEAATVFAPTDDAFAKIPQADLDALLADKEALTQVLLHHVVPERLDPSDLAGDQDTAAEDVVTVEGEGEEFEIPAANGGELATVVCGNVQTANANVYVIDSVLMPEMTGGGNGR</sequence>
<accession>A0ABP5ACQ6</accession>
<protein>
    <submittedName>
        <fullName evidence="4">Fasciclin domain-containing protein</fullName>
    </submittedName>
</protein>
<dbReference type="InterPro" id="IPR000782">
    <property type="entry name" value="FAS1_domain"/>
</dbReference>
<dbReference type="PROSITE" id="PS51257">
    <property type="entry name" value="PROKAR_LIPOPROTEIN"/>
    <property type="match status" value="1"/>
</dbReference>
<evidence type="ECO:0000256" key="1">
    <source>
        <dbReference type="SAM" id="MobiDB-lite"/>
    </source>
</evidence>
<dbReference type="PROSITE" id="PS50213">
    <property type="entry name" value="FAS1"/>
    <property type="match status" value="1"/>
</dbReference>
<proteinExistence type="predicted"/>
<feature type="domain" description="FAS1" evidence="3">
    <location>
        <begin position="90"/>
        <end position="224"/>
    </location>
</feature>